<sequence length="115" mass="12753">MTTNSGPGGIVGAIVALDVKTGIYYESGDDNGTLFAIDAKTDVILYEFQTIGTLASGPSIVNGIVYIGNGYEHFRLADMNLQKHEVRPWEDFQSGNFTELSRMIWRKFTQLTIPF</sequence>
<reference evidence="1" key="1">
    <citation type="submission" date="2021-06" db="EMBL/GenBank/DDBJ databases">
        <authorList>
            <person name="Kallberg Y."/>
            <person name="Tangrot J."/>
            <person name="Rosling A."/>
        </authorList>
    </citation>
    <scope>NUCLEOTIDE SEQUENCE</scope>
    <source>
        <strain evidence="1">87-6 pot B 2015</strain>
    </source>
</reference>
<gene>
    <name evidence="1" type="ORF">FMOSSE_LOCUS14313</name>
</gene>
<proteinExistence type="predicted"/>
<evidence type="ECO:0000313" key="2">
    <source>
        <dbReference type="Proteomes" id="UP000789375"/>
    </source>
</evidence>
<protein>
    <submittedName>
        <fullName evidence="1">12332_t:CDS:1</fullName>
    </submittedName>
</protein>
<keyword evidence="2" id="KW-1185">Reference proteome</keyword>
<dbReference type="Proteomes" id="UP000789375">
    <property type="component" value="Unassembled WGS sequence"/>
</dbReference>
<accession>A0A9N9HXC8</accession>
<organism evidence="1 2">
    <name type="scientific">Funneliformis mosseae</name>
    <name type="common">Endomycorrhizal fungus</name>
    <name type="synonym">Glomus mosseae</name>
    <dbReference type="NCBI Taxonomy" id="27381"/>
    <lineage>
        <taxon>Eukaryota</taxon>
        <taxon>Fungi</taxon>
        <taxon>Fungi incertae sedis</taxon>
        <taxon>Mucoromycota</taxon>
        <taxon>Glomeromycotina</taxon>
        <taxon>Glomeromycetes</taxon>
        <taxon>Glomerales</taxon>
        <taxon>Glomeraceae</taxon>
        <taxon>Funneliformis</taxon>
    </lineage>
</organism>
<dbReference type="EMBL" id="CAJVPP010010587">
    <property type="protein sequence ID" value="CAG8710909.1"/>
    <property type="molecule type" value="Genomic_DNA"/>
</dbReference>
<name>A0A9N9HXC8_FUNMO</name>
<dbReference type="SUPFAM" id="SSF50998">
    <property type="entry name" value="Quinoprotein alcohol dehydrogenase-like"/>
    <property type="match status" value="1"/>
</dbReference>
<comment type="caution">
    <text evidence="1">The sequence shown here is derived from an EMBL/GenBank/DDBJ whole genome shotgun (WGS) entry which is preliminary data.</text>
</comment>
<dbReference type="AlphaFoldDB" id="A0A9N9HXC8"/>
<dbReference type="Gene3D" id="2.40.10.480">
    <property type="match status" value="1"/>
</dbReference>
<dbReference type="InterPro" id="IPR011047">
    <property type="entry name" value="Quinoprotein_ADH-like_sf"/>
</dbReference>
<evidence type="ECO:0000313" key="1">
    <source>
        <dbReference type="EMBL" id="CAG8710909.1"/>
    </source>
</evidence>